<evidence type="ECO:0008006" key="3">
    <source>
        <dbReference type="Google" id="ProtNLM"/>
    </source>
</evidence>
<proteinExistence type="predicted"/>
<keyword evidence="2" id="KW-1185">Reference proteome</keyword>
<reference evidence="1" key="1">
    <citation type="submission" date="2020-09" db="EMBL/GenBank/DDBJ databases">
        <title>Novel species of Mucilaginibacter isolated from a glacier on the Tibetan Plateau.</title>
        <authorList>
            <person name="Liu Q."/>
            <person name="Xin Y.-H."/>
        </authorList>
    </citation>
    <scope>NUCLEOTIDE SEQUENCE</scope>
    <source>
        <strain evidence="1">ZB1P21</strain>
    </source>
</reference>
<sequence length="487" mass="52918">MLFSYGHCFVFFNGNYKIGVLVNMLMTKMGSKMPKIWVAVFLLFLTFTARAQQAPEKSNKELLDLAVYEINEDKNYPYAFDLVNFGLKQNPDDTELRVLLARLYVLTKEPAKAGAEFKKVLGKDPNNADALQYLKDIDPKYLSGADAITKVPAKKVAGKKKSVIAKQVAIPVDQVAVVEKPVNVKPVTVPVEKVAVVEKSVTVKPVTVPVEKVAVVEKPVFVKPISVPVEKVAVVEKPVTVKPVAVPVEKVTVVEKPVIVKPVTVPVEKVAVVEKPVNVKPVPIPVEKVAVVEKPVIVKPVAVPVEKVTVVEKPVIVKPVTVPVEKVAVVEKPVAVKPVAVPVEKVAVVEKPVAVKPVAVPVEKVAVVEKPVTVKPVVVPVEQPILMGETNNAGVLVQRAKMLAKNNDFESAYRIASALYHSDPSDQYLISFYADLHVQAATYYRNQGDKVKADQELATAFAINPANSAASAYMDLLEANDKAMKKP</sequence>
<evidence type="ECO:0000313" key="2">
    <source>
        <dbReference type="Proteomes" id="UP000619078"/>
    </source>
</evidence>
<dbReference type="Pfam" id="PF14559">
    <property type="entry name" value="TPR_19"/>
    <property type="match status" value="1"/>
</dbReference>
<dbReference type="Proteomes" id="UP000619078">
    <property type="component" value="Unassembled WGS sequence"/>
</dbReference>
<dbReference type="InterPro" id="IPR011990">
    <property type="entry name" value="TPR-like_helical_dom_sf"/>
</dbReference>
<dbReference type="AlphaFoldDB" id="A0A926S347"/>
<dbReference type="SUPFAM" id="SSF48452">
    <property type="entry name" value="TPR-like"/>
    <property type="match status" value="1"/>
</dbReference>
<dbReference type="Gene3D" id="1.25.40.10">
    <property type="entry name" value="Tetratricopeptide repeat domain"/>
    <property type="match status" value="2"/>
</dbReference>
<gene>
    <name evidence="1" type="ORF">IDJ76_17150</name>
</gene>
<evidence type="ECO:0000313" key="1">
    <source>
        <dbReference type="EMBL" id="MBD1394838.1"/>
    </source>
</evidence>
<dbReference type="EMBL" id="JACWMX010000007">
    <property type="protein sequence ID" value="MBD1394838.1"/>
    <property type="molecule type" value="Genomic_DNA"/>
</dbReference>
<accession>A0A926S347</accession>
<name>A0A926S347_9SPHI</name>
<organism evidence="1 2">
    <name type="scientific">Mucilaginibacter glaciei</name>
    <dbReference type="NCBI Taxonomy" id="2772109"/>
    <lineage>
        <taxon>Bacteria</taxon>
        <taxon>Pseudomonadati</taxon>
        <taxon>Bacteroidota</taxon>
        <taxon>Sphingobacteriia</taxon>
        <taxon>Sphingobacteriales</taxon>
        <taxon>Sphingobacteriaceae</taxon>
        <taxon>Mucilaginibacter</taxon>
    </lineage>
</organism>
<comment type="caution">
    <text evidence="1">The sequence shown here is derived from an EMBL/GenBank/DDBJ whole genome shotgun (WGS) entry which is preliminary data.</text>
</comment>
<protein>
    <recommendedName>
        <fullName evidence="3">Tetratricopeptide repeat protein</fullName>
    </recommendedName>
</protein>
<dbReference type="RefSeq" id="WP_191164838.1">
    <property type="nucleotide sequence ID" value="NZ_JACWMX010000007.1"/>
</dbReference>